<reference evidence="5 6" key="1">
    <citation type="journal article" date="2008" name="PLoS ONE">
        <title>Genome sequence of Brucella abortus vaccine strain S19 compared to virulent strains yields candidate virulence genes.</title>
        <authorList>
            <person name="Crasta O.R."/>
            <person name="Folkerts O."/>
            <person name="Fei Z."/>
            <person name="Mane S.P."/>
            <person name="Evans C."/>
            <person name="Martino-Catt S."/>
            <person name="Bricker B."/>
            <person name="Yu G."/>
            <person name="Du L."/>
            <person name="Sobral B.W."/>
        </authorList>
    </citation>
    <scope>NUCLEOTIDE SEQUENCE [LARGE SCALE GENOMIC DNA]</scope>
    <source>
        <strain evidence="5 6">S19</strain>
    </source>
</reference>
<feature type="region of interest" description="Disordered" evidence="3">
    <location>
        <begin position="272"/>
        <end position="297"/>
    </location>
</feature>
<dbReference type="PATRIC" id="fig|359391.4.peg.1957"/>
<dbReference type="AlphaFoldDB" id="A0A0F6ASK7"/>
<accession>A0A0F6ASK7</accession>
<keyword evidence="2" id="KW-0808">Transferase</keyword>
<name>A0A0F6ASK7_BRUA1</name>
<dbReference type="GO" id="GO:0008757">
    <property type="term" value="F:S-adenosylmethionine-dependent methyltransferase activity"/>
    <property type="evidence" value="ECO:0007669"/>
    <property type="project" value="InterPro"/>
</dbReference>
<dbReference type="GO" id="GO:0032259">
    <property type="term" value="P:methylation"/>
    <property type="evidence" value="ECO:0007669"/>
    <property type="project" value="UniProtKB-KW"/>
</dbReference>
<evidence type="ECO:0000313" key="6">
    <source>
        <dbReference type="Proteomes" id="UP000002565"/>
    </source>
</evidence>
<dbReference type="CDD" id="cd02440">
    <property type="entry name" value="AdoMet_MTases"/>
    <property type="match status" value="1"/>
</dbReference>
<dbReference type="InterPro" id="IPR013216">
    <property type="entry name" value="Methyltransf_11"/>
</dbReference>
<dbReference type="PANTHER" id="PTHR13090:SF1">
    <property type="entry name" value="ARGININE-HYDROXYLASE NDUFAF5, MITOCHONDRIAL"/>
    <property type="match status" value="1"/>
</dbReference>
<dbReference type="Gene3D" id="3.40.50.150">
    <property type="entry name" value="Vaccinia Virus protein VP39"/>
    <property type="match status" value="1"/>
</dbReference>
<dbReference type="InterPro" id="IPR050602">
    <property type="entry name" value="Malonyl-ACP_OMT"/>
</dbReference>
<dbReference type="GeneID" id="93017785"/>
<dbReference type="RefSeq" id="WP_002966985.1">
    <property type="nucleotide sequence ID" value="NC_010742.1"/>
</dbReference>
<feature type="domain" description="Methyltransferase type 11" evidence="4">
    <location>
        <begin position="59"/>
        <end position="143"/>
    </location>
</feature>
<dbReference type="KEGG" id="bmc:BAbS19_I17620"/>
<keyword evidence="1" id="KW-0489">Methyltransferase</keyword>
<evidence type="ECO:0000256" key="2">
    <source>
        <dbReference type="ARBA" id="ARBA00022679"/>
    </source>
</evidence>
<dbReference type="InterPro" id="IPR029063">
    <property type="entry name" value="SAM-dependent_MTases_sf"/>
</dbReference>
<dbReference type="HOGENOM" id="CLU_046586_0_3_5"/>
<dbReference type="PANTHER" id="PTHR13090">
    <property type="entry name" value="ARGININE-HYDROXYLASE NDUFAF5, MITOCHONDRIAL"/>
    <property type="match status" value="1"/>
</dbReference>
<evidence type="ECO:0000259" key="4">
    <source>
        <dbReference type="Pfam" id="PF08241"/>
    </source>
</evidence>
<sequence>MSAQTNENAIFDRDLMLAFRRRAFQRPEPGADFLLRRVADDLEERLGAVERRFPVAVDLAGHTGAAAAAIAQTGKADYVLRIERDTEFLQGPFPAIVGDEEALPLKPGSADLIVSLMALHATNDTPGAMVQIARALKPDGLFLAALSGSGTLGELRESLLQAEIELTGGASPRVMPFADVRDVGSLLQRAGFALPVTDVENITVRYDSLFNLMADLRAMGMQNILHSRSRRPVSKRLFLRAAEIYAERFSDPDGRIRATFSIIWLSGWAPHESQQKPLKPGSAKASLAEALKKAEDG</sequence>
<dbReference type="SUPFAM" id="SSF53335">
    <property type="entry name" value="S-adenosyl-L-methionine-dependent methyltransferases"/>
    <property type="match status" value="1"/>
</dbReference>
<evidence type="ECO:0000256" key="1">
    <source>
        <dbReference type="ARBA" id="ARBA00022603"/>
    </source>
</evidence>
<proteinExistence type="predicted"/>
<evidence type="ECO:0000313" key="5">
    <source>
        <dbReference type="EMBL" id="ACD73244.1"/>
    </source>
</evidence>
<evidence type="ECO:0000256" key="3">
    <source>
        <dbReference type="SAM" id="MobiDB-lite"/>
    </source>
</evidence>
<organism evidence="5 6">
    <name type="scientific">Brucella abortus (strain S19)</name>
    <dbReference type="NCBI Taxonomy" id="430066"/>
    <lineage>
        <taxon>Bacteria</taxon>
        <taxon>Pseudomonadati</taxon>
        <taxon>Pseudomonadota</taxon>
        <taxon>Alphaproteobacteria</taxon>
        <taxon>Hyphomicrobiales</taxon>
        <taxon>Brucellaceae</taxon>
        <taxon>Brucella/Ochrobactrum group</taxon>
        <taxon>Brucella</taxon>
    </lineage>
</organism>
<gene>
    <name evidence="5" type="ordered locus">BAbS19_I17620</name>
</gene>
<dbReference type="Proteomes" id="UP000002565">
    <property type="component" value="Chromosome 1"/>
</dbReference>
<dbReference type="Pfam" id="PF08241">
    <property type="entry name" value="Methyltransf_11"/>
    <property type="match status" value="1"/>
</dbReference>
<dbReference type="EMBL" id="CP000887">
    <property type="protein sequence ID" value="ACD73244.1"/>
    <property type="molecule type" value="Genomic_DNA"/>
</dbReference>
<protein>
    <recommendedName>
        <fullName evidence="4">Methyltransferase type 11 domain-containing protein</fullName>
    </recommendedName>
</protein>